<protein>
    <submittedName>
        <fullName evidence="2">Uncharacterized protein</fullName>
    </submittedName>
</protein>
<dbReference type="Proteomes" id="UP000486760">
    <property type="component" value="Unassembled WGS sequence"/>
</dbReference>
<keyword evidence="3" id="KW-1185">Reference proteome</keyword>
<evidence type="ECO:0000313" key="2">
    <source>
        <dbReference type="EMBL" id="KAA0013838.1"/>
    </source>
</evidence>
<keyword evidence="1" id="KW-1133">Transmembrane helix</keyword>
<evidence type="ECO:0000256" key="1">
    <source>
        <dbReference type="SAM" id="Phobius"/>
    </source>
</evidence>
<keyword evidence="1" id="KW-0472">Membrane</keyword>
<accession>A0A7V7G3D0</accession>
<gene>
    <name evidence="2" type="ORF">F0A17_05710</name>
</gene>
<dbReference type="AlphaFoldDB" id="A0A7V7G3D0"/>
<proteinExistence type="predicted"/>
<evidence type="ECO:0000313" key="3">
    <source>
        <dbReference type="Proteomes" id="UP000486760"/>
    </source>
</evidence>
<dbReference type="EMBL" id="VTPY01000002">
    <property type="protein sequence ID" value="KAA0013838.1"/>
    <property type="molecule type" value="Genomic_DNA"/>
</dbReference>
<name>A0A7V7G3D0_9GAMM</name>
<comment type="caution">
    <text evidence="2">The sequence shown here is derived from an EMBL/GenBank/DDBJ whole genome shotgun (WGS) entry which is preliminary data.</text>
</comment>
<reference evidence="2 3" key="1">
    <citation type="submission" date="2019-08" db="EMBL/GenBank/DDBJ databases">
        <title>Bioinformatics analysis of the strain L3 and L5.</title>
        <authorList>
            <person name="Li X."/>
        </authorList>
    </citation>
    <scope>NUCLEOTIDE SEQUENCE [LARGE SCALE GENOMIC DNA]</scope>
    <source>
        <strain evidence="2 3">L5</strain>
    </source>
</reference>
<sequence length="105" mass="12031">MDERWRLGANHGRKWHSRPGIEARAIQAREAETRRGRARRLLMGVLASWLLLLLMALLCAYWLLLYLPETNREAPLPLDEASVVLHERGADGFAIEFSIPLGRDE</sequence>
<organism evidence="2 3">
    <name type="scientific">Billgrantia pellis</name>
    <dbReference type="NCBI Taxonomy" id="2606936"/>
    <lineage>
        <taxon>Bacteria</taxon>
        <taxon>Pseudomonadati</taxon>
        <taxon>Pseudomonadota</taxon>
        <taxon>Gammaproteobacteria</taxon>
        <taxon>Oceanospirillales</taxon>
        <taxon>Halomonadaceae</taxon>
        <taxon>Billgrantia</taxon>
    </lineage>
</organism>
<keyword evidence="1" id="KW-0812">Transmembrane</keyword>
<dbReference type="RefSeq" id="WP_149327376.1">
    <property type="nucleotide sequence ID" value="NZ_VTPY01000002.1"/>
</dbReference>
<feature type="transmembrane region" description="Helical" evidence="1">
    <location>
        <begin position="41"/>
        <end position="64"/>
    </location>
</feature>